<reference evidence="3" key="1">
    <citation type="submission" date="2021-10" db="EMBL/GenBank/DDBJ databases">
        <authorList>
            <person name="Criscuolo A."/>
        </authorList>
    </citation>
    <scope>NUCLEOTIDE SEQUENCE</scope>
    <source>
        <strain evidence="3">CIP111885</strain>
    </source>
</reference>
<evidence type="ECO:0000313" key="4">
    <source>
        <dbReference type="Proteomes" id="UP000789845"/>
    </source>
</evidence>
<organism evidence="3 4">
    <name type="scientific">Pseudoneobacillus rhizosphaerae</name>
    <dbReference type="NCBI Taxonomy" id="2880968"/>
    <lineage>
        <taxon>Bacteria</taxon>
        <taxon>Bacillati</taxon>
        <taxon>Bacillota</taxon>
        <taxon>Bacilli</taxon>
        <taxon>Bacillales</taxon>
        <taxon>Bacillaceae</taxon>
        <taxon>Pseudoneobacillus</taxon>
    </lineage>
</organism>
<evidence type="ECO:0000256" key="1">
    <source>
        <dbReference type="SAM" id="Coils"/>
    </source>
</evidence>
<feature type="transmembrane region" description="Helical" evidence="2">
    <location>
        <begin position="26"/>
        <end position="47"/>
    </location>
</feature>
<sequence>MELEKEMFDSLIAIKDDRIGLLEGNISTILETIGLIFAILIGLSFFINRRISKSLRNAEKVKEKYELLAEQVDKRVEEVNEAYEQIGIIINSKEFADALTKIDELSHELETSKQKHTKLLSTLKRMDSTIERLQESQTKETLRNLVYESDELASSILIKNSLSDFRSPLPIEKVLHDSRLKPKKSIARSTIDREF</sequence>
<dbReference type="RefSeq" id="WP_230494859.1">
    <property type="nucleotide sequence ID" value="NZ_CAKJTG010000001.1"/>
</dbReference>
<keyword evidence="2" id="KW-0472">Membrane</keyword>
<dbReference type="EMBL" id="CAKJTG010000001">
    <property type="protein sequence ID" value="CAG9606581.1"/>
    <property type="molecule type" value="Genomic_DNA"/>
</dbReference>
<keyword evidence="2" id="KW-0812">Transmembrane</keyword>
<name>A0A9C7G6E1_9BACI</name>
<gene>
    <name evidence="3" type="ORF">NEOCIP111885_00269</name>
</gene>
<dbReference type="AlphaFoldDB" id="A0A9C7G6E1"/>
<protein>
    <submittedName>
        <fullName evidence="3">Uncharacterized protein</fullName>
    </submittedName>
</protein>
<keyword evidence="2" id="KW-1133">Transmembrane helix</keyword>
<keyword evidence="4" id="KW-1185">Reference proteome</keyword>
<accession>A0A9C7G6E1</accession>
<proteinExistence type="predicted"/>
<feature type="coiled-coil region" evidence="1">
    <location>
        <begin position="51"/>
        <end position="115"/>
    </location>
</feature>
<dbReference type="Proteomes" id="UP000789845">
    <property type="component" value="Unassembled WGS sequence"/>
</dbReference>
<evidence type="ECO:0000313" key="3">
    <source>
        <dbReference type="EMBL" id="CAG9606581.1"/>
    </source>
</evidence>
<keyword evidence="1" id="KW-0175">Coiled coil</keyword>
<comment type="caution">
    <text evidence="3">The sequence shown here is derived from an EMBL/GenBank/DDBJ whole genome shotgun (WGS) entry which is preliminary data.</text>
</comment>
<evidence type="ECO:0000256" key="2">
    <source>
        <dbReference type="SAM" id="Phobius"/>
    </source>
</evidence>